<dbReference type="EMBL" id="FNYC01000006">
    <property type="protein sequence ID" value="SEJ34618.1"/>
    <property type="molecule type" value="Genomic_DNA"/>
</dbReference>
<dbReference type="SUPFAM" id="SSF53187">
    <property type="entry name" value="Zn-dependent exopeptidases"/>
    <property type="match status" value="1"/>
</dbReference>
<dbReference type="NCBIfam" id="TIGR02017">
    <property type="entry name" value="hutG_amidohyd"/>
    <property type="match status" value="1"/>
</dbReference>
<dbReference type="Proteomes" id="UP000199420">
    <property type="component" value="Unassembled WGS sequence"/>
</dbReference>
<accession>A0A1H6XZY6</accession>
<organism evidence="1 2">
    <name type="scientific">Frateuria terrea</name>
    <dbReference type="NCBI Taxonomy" id="529704"/>
    <lineage>
        <taxon>Bacteria</taxon>
        <taxon>Pseudomonadati</taxon>
        <taxon>Pseudomonadota</taxon>
        <taxon>Gammaproteobacteria</taxon>
        <taxon>Lysobacterales</taxon>
        <taxon>Rhodanobacteraceae</taxon>
        <taxon>Frateuria</taxon>
    </lineage>
</organism>
<reference evidence="1 2" key="1">
    <citation type="submission" date="2016-10" db="EMBL/GenBank/DDBJ databases">
        <authorList>
            <person name="de Groot N.N."/>
        </authorList>
    </citation>
    <scope>NUCLEOTIDE SEQUENCE [LARGE SCALE GENOMIC DNA]</scope>
    <source>
        <strain evidence="1 2">DSM 26515</strain>
    </source>
</reference>
<dbReference type="OrthoDB" id="8716700at2"/>
<dbReference type="Gene3D" id="3.40.630.40">
    <property type="entry name" value="Zn-dependent exopeptidases"/>
    <property type="match status" value="1"/>
</dbReference>
<evidence type="ECO:0000313" key="2">
    <source>
        <dbReference type="Proteomes" id="UP000199420"/>
    </source>
</evidence>
<dbReference type="RefSeq" id="WP_091337126.1">
    <property type="nucleotide sequence ID" value="NZ_FNYC01000006.1"/>
</dbReference>
<protein>
    <submittedName>
        <fullName evidence="1">N-formylglutamate deformylase</fullName>
    </submittedName>
</protein>
<name>A0A1H6XZY6_9GAMM</name>
<evidence type="ECO:0000313" key="1">
    <source>
        <dbReference type="EMBL" id="SEJ34618.1"/>
    </source>
</evidence>
<keyword evidence="2" id="KW-1185">Reference proteome</keyword>
<dbReference type="InterPro" id="IPR007709">
    <property type="entry name" value="N-FG_amidohydro"/>
</dbReference>
<sequence>MEIFRLDQGNAPLLISLPHDGSHIPEDIAARMHPAARRSRDTDWHVARLYAPLAQALGASLLHPVASRYVVDLNRPADGHALYPGRRETGLVSTIGFDGEPLYRESEPDAAEVQRRVNEFWRPYHTALQQELARLRGLHGRVVLWEGHSIRSRVPMLFDGRLPDLNLGTADGASCSPALQQRLEALLDGQDRFDFVVNGRFKGGYITRQYGRPDEGVDAVQLEMTQCNYMDEDSFEWDEAKAAVLRQAIAPLLGACVA</sequence>
<dbReference type="Pfam" id="PF05013">
    <property type="entry name" value="FGase"/>
    <property type="match status" value="1"/>
</dbReference>
<dbReference type="STRING" id="529704.SAMN02927913_2360"/>
<gene>
    <name evidence="1" type="ORF">SAMN04487997_3081</name>
</gene>
<proteinExistence type="predicted"/>
<dbReference type="AlphaFoldDB" id="A0A1H6XZY6"/>
<dbReference type="InterPro" id="IPR010247">
    <property type="entry name" value="HutG_amidohyd"/>
</dbReference>